<organism evidence="3">
    <name type="scientific">Candidatus Kentrum sp. FM</name>
    <dbReference type="NCBI Taxonomy" id="2126340"/>
    <lineage>
        <taxon>Bacteria</taxon>
        <taxon>Pseudomonadati</taxon>
        <taxon>Pseudomonadota</taxon>
        <taxon>Gammaproteobacteria</taxon>
        <taxon>Candidatus Kentrum</taxon>
    </lineage>
</organism>
<proteinExistence type="predicted"/>
<evidence type="ECO:0000313" key="4">
    <source>
        <dbReference type="EMBL" id="VFK15228.1"/>
    </source>
</evidence>
<evidence type="ECO:0000313" key="2">
    <source>
        <dbReference type="EMBL" id="VFJ48290.1"/>
    </source>
</evidence>
<protein>
    <submittedName>
        <fullName evidence="3">Uncharacterized protein</fullName>
    </submittedName>
</protein>
<keyword evidence="1" id="KW-0812">Transmembrane</keyword>
<evidence type="ECO:0000313" key="3">
    <source>
        <dbReference type="EMBL" id="VFJ64523.1"/>
    </source>
</evidence>
<evidence type="ECO:0000256" key="1">
    <source>
        <dbReference type="SAM" id="Phobius"/>
    </source>
</evidence>
<dbReference type="AlphaFoldDB" id="A0A450TCA0"/>
<dbReference type="EMBL" id="CAADEZ010000057">
    <property type="protein sequence ID" value="VFJ48290.1"/>
    <property type="molecule type" value="Genomic_DNA"/>
</dbReference>
<sequence length="193" mass="21152">MNFPIQPKDTPLRHAPALFLFFLFLTPFFPTLRIVARLAGHDRTGVVSRSCSPASVTGPNLAMVGNLPTRAKKPHPSACPRLEIAASKQLVSLLSKSLTQEIFDRTPKNFCPSGGRDSAEPHMGYRIRGYLIESFPARPESRAPNGHDGHDGLFGSDLLSVVAGKSGAARVIAMDSNHRALTKAVQYYRFIWL</sequence>
<feature type="transmembrane region" description="Helical" evidence="1">
    <location>
        <begin position="17"/>
        <end position="36"/>
    </location>
</feature>
<dbReference type="EMBL" id="CAADFL010000361">
    <property type="protein sequence ID" value="VFK15228.1"/>
    <property type="molecule type" value="Genomic_DNA"/>
</dbReference>
<gene>
    <name evidence="2" type="ORF">BECKFM1743A_GA0114220_100575</name>
    <name evidence="4" type="ORF">BECKFM1743B_GA0114221_103613</name>
    <name evidence="3" type="ORF">BECKFM1743C_GA0114222_103713</name>
</gene>
<keyword evidence="1" id="KW-0472">Membrane</keyword>
<name>A0A450TCA0_9GAMM</name>
<dbReference type="EMBL" id="CAADFA010000371">
    <property type="protein sequence ID" value="VFJ64523.1"/>
    <property type="molecule type" value="Genomic_DNA"/>
</dbReference>
<keyword evidence="1" id="KW-1133">Transmembrane helix</keyword>
<accession>A0A450TCA0</accession>
<reference evidence="3" key="1">
    <citation type="submission" date="2019-02" db="EMBL/GenBank/DDBJ databases">
        <authorList>
            <person name="Gruber-Vodicka R. H."/>
            <person name="Seah K. B. B."/>
        </authorList>
    </citation>
    <scope>NUCLEOTIDE SEQUENCE</scope>
    <source>
        <strain evidence="2">BECK_BZ163</strain>
        <strain evidence="4">BECK_BZ164</strain>
        <strain evidence="3">BECK_BZ165</strain>
    </source>
</reference>